<dbReference type="Pfam" id="PF25539">
    <property type="entry name" value="Bestrophin_2"/>
    <property type="match status" value="1"/>
</dbReference>
<protein>
    <recommendedName>
        <fullName evidence="11">Bestrophin homolog</fullName>
    </recommendedName>
</protein>
<feature type="transmembrane region" description="Helical" evidence="9">
    <location>
        <begin position="294"/>
        <end position="327"/>
    </location>
</feature>
<dbReference type="InterPro" id="IPR044669">
    <property type="entry name" value="YneE/VCCN1/2-like"/>
</dbReference>
<feature type="compositionally biased region" description="Acidic residues" evidence="8">
    <location>
        <begin position="420"/>
        <end position="429"/>
    </location>
</feature>
<keyword evidence="2" id="KW-0813">Transport</keyword>
<keyword evidence="5 9" id="KW-1133">Transmembrane helix</keyword>
<dbReference type="PANTHER" id="PTHR33281">
    <property type="entry name" value="UPF0187 PROTEIN YNEE"/>
    <property type="match status" value="1"/>
</dbReference>
<evidence type="ECO:0000256" key="9">
    <source>
        <dbReference type="SAM" id="Phobius"/>
    </source>
</evidence>
<evidence type="ECO:0000256" key="7">
    <source>
        <dbReference type="ARBA" id="ARBA00023136"/>
    </source>
</evidence>
<name>A0A7S3JZC3_9STRA</name>
<feature type="transmembrane region" description="Helical" evidence="9">
    <location>
        <begin position="76"/>
        <end position="98"/>
    </location>
</feature>
<keyword evidence="4 9" id="KW-0812">Transmembrane</keyword>
<feature type="region of interest" description="Disordered" evidence="8">
    <location>
        <begin position="408"/>
        <end position="447"/>
    </location>
</feature>
<comment type="subcellular location">
    <subcellularLocation>
        <location evidence="1">Cell membrane</location>
        <topology evidence="1">Multi-pass membrane protein</topology>
    </subcellularLocation>
</comment>
<evidence type="ECO:0000256" key="5">
    <source>
        <dbReference type="ARBA" id="ARBA00022989"/>
    </source>
</evidence>
<dbReference type="PANTHER" id="PTHR33281:SF19">
    <property type="entry name" value="VOLTAGE-DEPENDENT ANION CHANNEL-FORMING PROTEIN YNEE"/>
    <property type="match status" value="1"/>
</dbReference>
<evidence type="ECO:0000256" key="2">
    <source>
        <dbReference type="ARBA" id="ARBA00022448"/>
    </source>
</evidence>
<feature type="compositionally biased region" description="Acidic residues" evidence="8">
    <location>
        <begin position="566"/>
        <end position="586"/>
    </location>
</feature>
<keyword evidence="7 9" id="KW-0472">Membrane</keyword>
<accession>A0A7S3JZC3</accession>
<reference evidence="10" key="1">
    <citation type="submission" date="2021-01" db="EMBL/GenBank/DDBJ databases">
        <authorList>
            <person name="Corre E."/>
            <person name="Pelletier E."/>
            <person name="Niang G."/>
            <person name="Scheremetjew M."/>
            <person name="Finn R."/>
            <person name="Kale V."/>
            <person name="Holt S."/>
            <person name="Cochrane G."/>
            <person name="Meng A."/>
            <person name="Brown T."/>
            <person name="Cohen L."/>
        </authorList>
    </citation>
    <scope>NUCLEOTIDE SEQUENCE</scope>
    <source>
        <strain evidence="10">CCMP1510</strain>
    </source>
</reference>
<keyword evidence="6" id="KW-0406">Ion transport</keyword>
<evidence type="ECO:0000256" key="3">
    <source>
        <dbReference type="ARBA" id="ARBA00022475"/>
    </source>
</evidence>
<evidence type="ECO:0000256" key="8">
    <source>
        <dbReference type="SAM" id="MobiDB-lite"/>
    </source>
</evidence>
<dbReference type="EMBL" id="HBIJ01012505">
    <property type="protein sequence ID" value="CAE0367734.1"/>
    <property type="molecule type" value="Transcribed_RNA"/>
</dbReference>
<evidence type="ECO:0000256" key="6">
    <source>
        <dbReference type="ARBA" id="ARBA00023065"/>
    </source>
</evidence>
<dbReference type="AlphaFoldDB" id="A0A7S3JZC3"/>
<keyword evidence="3" id="KW-1003">Cell membrane</keyword>
<sequence>MPLSRPIASQTPYTLVETEEIGEDIHLRAPPPVTERDPWFISFRVGPQALGHAVWAFIVTSILQSEAGRNLHLSHFGPGVGVLVHSIMGGILSLLLAFRTNQSYQRYWTATEAFGDLRNSLVAVARKMAYLNDSDEAADKRIYRATVRHLIALPTAVKHYLRGDDDAPDDDDDTSMVHSIQYGDKRSNSAANDFTFDAAAFRQEYISVLSSQELADLVEVRDAFGVPPPHALFASIYVLLRPVRASDDGRGAQLALWSSIDSSLNDAATAYGVLKTIRHSQPPRSYALHVRRFLLVWLATLPIALGSSLAFAPFGAACVVGAIAWALYSTDELAYLVGQPFDKLLGPTSWQQAFFGMSPKTQFQIPGTTLLTNAILNPLQNLLYRIRQINEGKKRGIRLNRNSISFASSSNTTSCTSHDEDSEEEDEEFDYKSYEPSQPPEPSNVGVSATQRYRQVPQTTFPLDEWADFLVTAIRQHVLVHSVLDRRVKSRTWVVKPESCVQKPIDEPIPYEPDATTSEATVVPDDQDIDQANKYNQTDFPSLKNFQQGVAAKAANMVNLTNSANNDDDNEDDDVDESDPIEPDIV</sequence>
<dbReference type="GO" id="GO:0005254">
    <property type="term" value="F:chloride channel activity"/>
    <property type="evidence" value="ECO:0007669"/>
    <property type="project" value="InterPro"/>
</dbReference>
<evidence type="ECO:0000256" key="4">
    <source>
        <dbReference type="ARBA" id="ARBA00022692"/>
    </source>
</evidence>
<proteinExistence type="predicted"/>
<feature type="region of interest" description="Disordered" evidence="8">
    <location>
        <begin position="558"/>
        <end position="586"/>
    </location>
</feature>
<evidence type="ECO:0008006" key="11">
    <source>
        <dbReference type="Google" id="ProtNLM"/>
    </source>
</evidence>
<evidence type="ECO:0000313" key="10">
    <source>
        <dbReference type="EMBL" id="CAE0367734.1"/>
    </source>
</evidence>
<evidence type="ECO:0000256" key="1">
    <source>
        <dbReference type="ARBA" id="ARBA00004651"/>
    </source>
</evidence>
<organism evidence="10">
    <name type="scientific">Aureoumbra lagunensis</name>
    <dbReference type="NCBI Taxonomy" id="44058"/>
    <lineage>
        <taxon>Eukaryota</taxon>
        <taxon>Sar</taxon>
        <taxon>Stramenopiles</taxon>
        <taxon>Ochrophyta</taxon>
        <taxon>Pelagophyceae</taxon>
        <taxon>Pelagomonadales</taxon>
        <taxon>Aureoumbra</taxon>
    </lineage>
</organism>
<gene>
    <name evidence="10" type="ORF">ALAG00032_LOCUS8491</name>
</gene>
<dbReference type="GO" id="GO:0005886">
    <property type="term" value="C:plasma membrane"/>
    <property type="evidence" value="ECO:0007669"/>
    <property type="project" value="UniProtKB-SubCell"/>
</dbReference>